<accession>G3GWY7</accession>
<reference evidence="2" key="1">
    <citation type="journal article" date="2011" name="Nat. Biotechnol.">
        <title>The genomic sequence of the Chinese hamster ovary (CHO)-K1 cell line.</title>
        <authorList>
            <person name="Xu X."/>
            <person name="Nagarajan H."/>
            <person name="Lewis N.E."/>
            <person name="Pan S."/>
            <person name="Cai Z."/>
            <person name="Liu X."/>
            <person name="Chen W."/>
            <person name="Xie M."/>
            <person name="Wang W."/>
            <person name="Hammond S."/>
            <person name="Andersen M.R."/>
            <person name="Neff N."/>
            <person name="Passarelli B."/>
            <person name="Koh W."/>
            <person name="Fan H.C."/>
            <person name="Wang J."/>
            <person name="Gui Y."/>
            <person name="Lee K.H."/>
            <person name="Betenbaugh M.J."/>
            <person name="Quake S.R."/>
            <person name="Famili I."/>
            <person name="Palsson B.O."/>
            <person name="Wang J."/>
        </authorList>
    </citation>
    <scope>NUCLEOTIDE SEQUENCE [LARGE SCALE GENOMIC DNA]</scope>
    <source>
        <strain evidence="2">CHO K1 cell line</strain>
    </source>
</reference>
<dbReference type="Proteomes" id="UP000001075">
    <property type="component" value="Unassembled WGS sequence"/>
</dbReference>
<sequence length="64" mass="7235">MLQLDYSFDLICRGCIFCNLNTDKLSKNMNKEPSCRMREVFPAAEKATCGFSVLVAKEAKLDLL</sequence>
<organism evidence="1 2">
    <name type="scientific">Cricetulus griseus</name>
    <name type="common">Chinese hamster</name>
    <name type="synonym">Cricetulus barabensis griseus</name>
    <dbReference type="NCBI Taxonomy" id="10029"/>
    <lineage>
        <taxon>Eukaryota</taxon>
        <taxon>Metazoa</taxon>
        <taxon>Chordata</taxon>
        <taxon>Craniata</taxon>
        <taxon>Vertebrata</taxon>
        <taxon>Euteleostomi</taxon>
        <taxon>Mammalia</taxon>
        <taxon>Eutheria</taxon>
        <taxon>Euarchontoglires</taxon>
        <taxon>Glires</taxon>
        <taxon>Rodentia</taxon>
        <taxon>Myomorpha</taxon>
        <taxon>Muroidea</taxon>
        <taxon>Cricetidae</taxon>
        <taxon>Cricetinae</taxon>
        <taxon>Cricetulus</taxon>
    </lineage>
</organism>
<dbReference type="EMBL" id="JH000057">
    <property type="protein sequence ID" value="EGW03331.1"/>
    <property type="molecule type" value="Genomic_DNA"/>
</dbReference>
<gene>
    <name evidence="1" type="ORF">I79_002274</name>
</gene>
<protein>
    <submittedName>
        <fullName evidence="1">Uncharacterized protein</fullName>
    </submittedName>
</protein>
<evidence type="ECO:0000313" key="1">
    <source>
        <dbReference type="EMBL" id="EGW03331.1"/>
    </source>
</evidence>
<evidence type="ECO:0000313" key="2">
    <source>
        <dbReference type="Proteomes" id="UP000001075"/>
    </source>
</evidence>
<dbReference type="InParanoid" id="G3GWY7"/>
<proteinExistence type="predicted"/>
<dbReference type="AlphaFoldDB" id="G3GWY7"/>
<name>G3GWY7_CRIGR</name>